<dbReference type="CDD" id="cd00298">
    <property type="entry name" value="ACD_sHsps_p23-like"/>
    <property type="match status" value="1"/>
</dbReference>
<dbReference type="AlphaFoldDB" id="A0A0W8F1M1"/>
<reference evidence="1" key="1">
    <citation type="journal article" date="2015" name="Proc. Natl. Acad. Sci. U.S.A.">
        <title>Networks of energetic and metabolic interactions define dynamics in microbial communities.</title>
        <authorList>
            <person name="Embree M."/>
            <person name="Liu J.K."/>
            <person name="Al-Bassam M.M."/>
            <person name="Zengler K."/>
        </authorList>
    </citation>
    <scope>NUCLEOTIDE SEQUENCE</scope>
</reference>
<dbReference type="Gene3D" id="2.60.40.790">
    <property type="match status" value="1"/>
</dbReference>
<protein>
    <recommendedName>
        <fullName evidence="2">ArsA HSP20-like domain-containing protein</fullName>
    </recommendedName>
</protein>
<comment type="caution">
    <text evidence="1">The sequence shown here is derived from an EMBL/GenBank/DDBJ whole genome shotgun (WGS) entry which is preliminary data.</text>
</comment>
<accession>A0A0W8F1M1</accession>
<dbReference type="SUPFAM" id="SSF49764">
    <property type="entry name" value="HSP20-like chaperones"/>
    <property type="match status" value="1"/>
</dbReference>
<name>A0A0W8F1M1_9ZZZZ</name>
<organism evidence="1">
    <name type="scientific">hydrocarbon metagenome</name>
    <dbReference type="NCBI Taxonomy" id="938273"/>
    <lineage>
        <taxon>unclassified sequences</taxon>
        <taxon>metagenomes</taxon>
        <taxon>ecological metagenomes</taxon>
    </lineage>
</organism>
<dbReference type="InterPro" id="IPR008978">
    <property type="entry name" value="HSP20-like_chaperone"/>
</dbReference>
<sequence length="87" mass="9752">MKTIEPATTLMDDGRFLRIVSELPGIAEEKIKIDLEPASTSITIAAADSVKQYIKVITIPCEVRIHKKRFFDGVLELTLEKTNPDTH</sequence>
<proteinExistence type="predicted"/>
<dbReference type="EMBL" id="LNQE01001619">
    <property type="protein sequence ID" value="KUG14795.1"/>
    <property type="molecule type" value="Genomic_DNA"/>
</dbReference>
<evidence type="ECO:0008006" key="2">
    <source>
        <dbReference type="Google" id="ProtNLM"/>
    </source>
</evidence>
<evidence type="ECO:0000313" key="1">
    <source>
        <dbReference type="EMBL" id="KUG14795.1"/>
    </source>
</evidence>
<gene>
    <name evidence="1" type="ORF">ASZ90_015558</name>
</gene>